<name>A0A4U1BDZ3_9GAMM</name>
<dbReference type="OrthoDB" id="5355033at2"/>
<dbReference type="AlphaFoldDB" id="A0A4U1BDZ3"/>
<evidence type="ECO:0000313" key="3">
    <source>
        <dbReference type="Proteomes" id="UP000305674"/>
    </source>
</evidence>
<comment type="caution">
    <text evidence="2">The sequence shown here is derived from an EMBL/GenBank/DDBJ whole genome shotgun (WGS) entry which is preliminary data.</text>
</comment>
<dbReference type="InterPro" id="IPR000182">
    <property type="entry name" value="GNAT_dom"/>
</dbReference>
<dbReference type="SUPFAM" id="SSF55729">
    <property type="entry name" value="Acyl-CoA N-acyltransferases (Nat)"/>
    <property type="match status" value="1"/>
</dbReference>
<dbReference type="EMBL" id="SWCI01000007">
    <property type="protein sequence ID" value="TKB48539.1"/>
    <property type="molecule type" value="Genomic_DNA"/>
</dbReference>
<accession>A0A4U1BDZ3</accession>
<dbReference type="GO" id="GO:0016747">
    <property type="term" value="F:acyltransferase activity, transferring groups other than amino-acyl groups"/>
    <property type="evidence" value="ECO:0007669"/>
    <property type="project" value="InterPro"/>
</dbReference>
<dbReference type="Gene3D" id="3.40.630.30">
    <property type="match status" value="1"/>
</dbReference>
<gene>
    <name evidence="2" type="ORF">FCL40_12585</name>
</gene>
<dbReference type="PANTHER" id="PTHR43451:SF1">
    <property type="entry name" value="ACETYLTRANSFERASE"/>
    <property type="match status" value="1"/>
</dbReference>
<dbReference type="PANTHER" id="PTHR43451">
    <property type="entry name" value="ACETYLTRANSFERASE (GNAT) FAMILY PROTEIN"/>
    <property type="match status" value="1"/>
</dbReference>
<reference evidence="2 3" key="1">
    <citation type="submission" date="2019-04" db="EMBL/GenBank/DDBJ databases">
        <authorList>
            <person name="Hwang J.C."/>
        </authorList>
    </citation>
    <scope>NUCLEOTIDE SEQUENCE [LARGE SCALE GENOMIC DNA]</scope>
    <source>
        <strain evidence="2 3">IMCC35001</strain>
    </source>
</reference>
<protein>
    <submittedName>
        <fullName evidence="2">GNAT family N-acetyltransferase</fullName>
    </submittedName>
</protein>
<dbReference type="Proteomes" id="UP000305674">
    <property type="component" value="Unassembled WGS sequence"/>
</dbReference>
<keyword evidence="2" id="KW-0808">Transferase</keyword>
<dbReference type="InterPro" id="IPR052564">
    <property type="entry name" value="N-acetyltrans/Recomb-assoc"/>
</dbReference>
<dbReference type="Pfam" id="PF13673">
    <property type="entry name" value="Acetyltransf_10"/>
    <property type="match status" value="1"/>
</dbReference>
<dbReference type="PROSITE" id="PS51186">
    <property type="entry name" value="GNAT"/>
    <property type="match status" value="1"/>
</dbReference>
<sequence>MTHLHIRPYREQDARALTDIFYDTIHHTGLAHYTHAQVNAWAPLPKEYHRWQQRLALWPPIVAELDGRAVGFITLTPSGHIEWTYTHRNYQRRGIASRLYRRLEEQARQLGITSLTVDASRFARPFFEKQGFAVVRENRTIRAGEKLQNWHMAKPLFEKGAS</sequence>
<organism evidence="2 3">
    <name type="scientific">Ferrimonas sediminicola</name>
    <dbReference type="NCBI Taxonomy" id="2569538"/>
    <lineage>
        <taxon>Bacteria</taxon>
        <taxon>Pseudomonadati</taxon>
        <taxon>Pseudomonadota</taxon>
        <taxon>Gammaproteobacteria</taxon>
        <taxon>Alteromonadales</taxon>
        <taxon>Ferrimonadaceae</taxon>
        <taxon>Ferrimonas</taxon>
    </lineage>
</organism>
<feature type="domain" description="N-acetyltransferase" evidence="1">
    <location>
        <begin position="4"/>
        <end position="157"/>
    </location>
</feature>
<evidence type="ECO:0000313" key="2">
    <source>
        <dbReference type="EMBL" id="TKB48539.1"/>
    </source>
</evidence>
<dbReference type="CDD" id="cd04301">
    <property type="entry name" value="NAT_SF"/>
    <property type="match status" value="1"/>
</dbReference>
<keyword evidence="3" id="KW-1185">Reference proteome</keyword>
<dbReference type="RefSeq" id="WP_136853650.1">
    <property type="nucleotide sequence ID" value="NZ_SWCI01000007.1"/>
</dbReference>
<evidence type="ECO:0000259" key="1">
    <source>
        <dbReference type="PROSITE" id="PS51186"/>
    </source>
</evidence>
<proteinExistence type="predicted"/>
<dbReference type="InterPro" id="IPR016181">
    <property type="entry name" value="Acyl_CoA_acyltransferase"/>
</dbReference>